<dbReference type="InterPro" id="IPR011992">
    <property type="entry name" value="EF-hand-dom_pair"/>
</dbReference>
<dbReference type="PROSITE" id="PS50222">
    <property type="entry name" value="EF_HAND_2"/>
    <property type="match status" value="1"/>
</dbReference>
<dbReference type="HOGENOM" id="CLU_137947_1_0_6"/>
<accession>A0A0C4WJG4</accession>
<feature type="signal peptide" evidence="1">
    <location>
        <begin position="1"/>
        <end position="23"/>
    </location>
</feature>
<dbReference type="EMBL" id="CP010415">
    <property type="protein sequence ID" value="AJE20006.1"/>
    <property type="molecule type" value="Genomic_DNA"/>
</dbReference>
<protein>
    <submittedName>
        <fullName evidence="3">EF-hand domain protein</fullName>
    </submittedName>
</protein>
<dbReference type="SUPFAM" id="SSF47473">
    <property type="entry name" value="EF-hand"/>
    <property type="match status" value="1"/>
</dbReference>
<gene>
    <name evidence="3" type="ORF">Achr_5010</name>
</gene>
<keyword evidence="1" id="KW-0732">Signal</keyword>
<dbReference type="Gene3D" id="1.10.238.10">
    <property type="entry name" value="EF-hand"/>
    <property type="match status" value="1"/>
</dbReference>
<feature type="domain" description="EF-hand" evidence="2">
    <location>
        <begin position="30"/>
        <end position="65"/>
    </location>
</feature>
<evidence type="ECO:0000256" key="1">
    <source>
        <dbReference type="SAM" id="SignalP"/>
    </source>
</evidence>
<organism evidence="3 4">
    <name type="scientific">Azotobacter chroococcum NCIMB 8003</name>
    <dbReference type="NCBI Taxonomy" id="1328314"/>
    <lineage>
        <taxon>Bacteria</taxon>
        <taxon>Pseudomonadati</taxon>
        <taxon>Pseudomonadota</taxon>
        <taxon>Gammaproteobacteria</taxon>
        <taxon>Pseudomonadales</taxon>
        <taxon>Pseudomonadaceae</taxon>
        <taxon>Azotobacter</taxon>
    </lineage>
</organism>
<dbReference type="Proteomes" id="UP000068210">
    <property type="component" value="Chromosome"/>
</dbReference>
<sequence length="97" mass="10376">MRTPFIPFILACALFATAGVALAEPARGERLQAELQQRFASADHDGDGRLSAEEAKAGMPFVSRHFAAIDAEGQGSVSLEQIKSFAQAQMARRKGAQ</sequence>
<dbReference type="RefSeq" id="WP_039801572.1">
    <property type="nucleotide sequence ID" value="NZ_CP010415.1"/>
</dbReference>
<reference evidence="3 4" key="1">
    <citation type="journal article" date="2015" name="PLoS ONE">
        <title>Azotobacter Genomes: The Genome of Azotobacter chroococcum NCIMB 8003 (ATCC 4412).</title>
        <authorList>
            <person name="Robson R.L."/>
            <person name="Jones R."/>
            <person name="Robson R.M."/>
            <person name="Schwartz A."/>
            <person name="Richardson T.H."/>
        </authorList>
    </citation>
    <scope>NUCLEOTIDE SEQUENCE [LARGE SCALE GENOMIC DNA]</scope>
    <source>
        <strain evidence="3 4">NCIMB 8003</strain>
    </source>
</reference>
<dbReference type="AlphaFoldDB" id="A0A0C4WJG4"/>
<name>A0A0C4WJG4_9GAMM</name>
<dbReference type="GO" id="GO:0005509">
    <property type="term" value="F:calcium ion binding"/>
    <property type="evidence" value="ECO:0007669"/>
    <property type="project" value="InterPro"/>
</dbReference>
<evidence type="ECO:0000313" key="3">
    <source>
        <dbReference type="EMBL" id="AJE20006.1"/>
    </source>
</evidence>
<dbReference type="KEGG" id="acx:Achr_5010"/>
<evidence type="ECO:0000313" key="4">
    <source>
        <dbReference type="Proteomes" id="UP000068210"/>
    </source>
</evidence>
<dbReference type="InterPro" id="IPR002048">
    <property type="entry name" value="EF_hand_dom"/>
</dbReference>
<feature type="chain" id="PRO_5002173144" evidence="1">
    <location>
        <begin position="24"/>
        <end position="97"/>
    </location>
</feature>
<evidence type="ECO:0000259" key="2">
    <source>
        <dbReference type="PROSITE" id="PS50222"/>
    </source>
</evidence>
<proteinExistence type="predicted"/>
<dbReference type="STRING" id="1328314.Achr_5010"/>
<keyword evidence="4" id="KW-1185">Reference proteome</keyword>